<evidence type="ECO:0000313" key="2">
    <source>
        <dbReference type="EMBL" id="AQK91039.1"/>
    </source>
</evidence>
<dbReference type="PANTHER" id="PTHR47069:SF9">
    <property type="entry name" value="MYB_SANT-LIKE DOMAIN-CONTAINING PROTEIN"/>
    <property type="match status" value="1"/>
</dbReference>
<organism evidence="2">
    <name type="scientific">Zea mays</name>
    <name type="common">Maize</name>
    <dbReference type="NCBI Taxonomy" id="4577"/>
    <lineage>
        <taxon>Eukaryota</taxon>
        <taxon>Viridiplantae</taxon>
        <taxon>Streptophyta</taxon>
        <taxon>Embryophyta</taxon>
        <taxon>Tracheophyta</taxon>
        <taxon>Spermatophyta</taxon>
        <taxon>Magnoliopsida</taxon>
        <taxon>Liliopsida</taxon>
        <taxon>Poales</taxon>
        <taxon>Poaceae</taxon>
        <taxon>PACMAD clade</taxon>
        <taxon>Panicoideae</taxon>
        <taxon>Andropogonodae</taxon>
        <taxon>Andropogoneae</taxon>
        <taxon>Tripsacinae</taxon>
        <taxon>Zea</taxon>
    </lineage>
</organism>
<accession>A0A1D6FGR5</accession>
<sequence>MSTSPSDSSASFVSHSSSREPTPEWDPIAAYEKHAPLHWDADGWDFVVASESDDDLTNGDDLYSCISLPNLAHSFTDSCSPDKPVRDKRTAPIQYNLRKKRAKTTSTKLLNAPLYSLTYNKFLSYFFDHVFYGPILNLHYVQTHDPSPQGSRRKPPTFLDELYTLFGQTTHDRGNLISAGGVHEPLRSYGSHGTPDDGVGCSSKRIREATVDSPPKSKRMSLEDHIANISDCISIKNQLDLKKTLNRGNEEVVEVVRLLKEDGLEEDSDLYCMANILCKNDINRKFFIQLKSKEGRLHWIRFQWNHINNK</sequence>
<protein>
    <submittedName>
        <fullName evidence="2">Uncharacterized protein</fullName>
    </submittedName>
</protein>
<evidence type="ECO:0000256" key="1">
    <source>
        <dbReference type="SAM" id="MobiDB-lite"/>
    </source>
</evidence>
<dbReference type="ExpressionAtlas" id="A0A1D6FGR5">
    <property type="expression patterns" value="baseline"/>
</dbReference>
<feature type="compositionally biased region" description="Low complexity" evidence="1">
    <location>
        <begin position="1"/>
        <end position="16"/>
    </location>
</feature>
<name>A0A1D6FGR5_MAIZE</name>
<dbReference type="SMR" id="A0A1D6FGR5"/>
<feature type="region of interest" description="Disordered" evidence="1">
    <location>
        <begin position="1"/>
        <end position="24"/>
    </location>
</feature>
<dbReference type="PANTHER" id="PTHR47069">
    <property type="match status" value="1"/>
</dbReference>
<dbReference type="FunCoup" id="A0A1D6FGR5">
    <property type="interactions" value="7"/>
</dbReference>
<dbReference type="InParanoid" id="A0A1D6FGR5"/>
<gene>
    <name evidence="2" type="ORF">ZEAMMB73_Zm00001d008938</name>
</gene>
<reference evidence="2" key="1">
    <citation type="submission" date="2015-12" db="EMBL/GenBank/DDBJ databases">
        <title>Update maize B73 reference genome by single molecule sequencing technologies.</title>
        <authorList>
            <consortium name="Maize Genome Sequencing Project"/>
            <person name="Ware D."/>
        </authorList>
    </citation>
    <scope>NUCLEOTIDE SEQUENCE</scope>
    <source>
        <tissue evidence="2">Seedling</tissue>
    </source>
</reference>
<proteinExistence type="predicted"/>
<dbReference type="AlphaFoldDB" id="A0A1D6FGR5"/>
<dbReference type="EMBL" id="CM000784">
    <property type="protein sequence ID" value="AQK91039.1"/>
    <property type="molecule type" value="Genomic_DNA"/>
</dbReference>